<feature type="signal peptide" evidence="1">
    <location>
        <begin position="1"/>
        <end position="20"/>
    </location>
</feature>
<keyword evidence="1" id="KW-0732">Signal</keyword>
<proteinExistence type="predicted"/>
<dbReference type="GO" id="GO:0005975">
    <property type="term" value="P:carbohydrate metabolic process"/>
    <property type="evidence" value="ECO:0007669"/>
    <property type="project" value="UniProtKB-ARBA"/>
</dbReference>
<name>A0A370BIW1_9ACTN</name>
<dbReference type="EMBL" id="QQNA01000025">
    <property type="protein sequence ID" value="RDG39325.1"/>
    <property type="molecule type" value="Genomic_DNA"/>
</dbReference>
<dbReference type="AlphaFoldDB" id="A0A370BIW1"/>
<organism evidence="2 3">
    <name type="scientific">Streptomyces corynorhini</name>
    <dbReference type="NCBI Taxonomy" id="2282652"/>
    <lineage>
        <taxon>Bacteria</taxon>
        <taxon>Bacillati</taxon>
        <taxon>Actinomycetota</taxon>
        <taxon>Actinomycetes</taxon>
        <taxon>Kitasatosporales</taxon>
        <taxon>Streptomycetaceae</taxon>
        <taxon>Streptomyces</taxon>
    </lineage>
</organism>
<evidence type="ECO:0000256" key="1">
    <source>
        <dbReference type="SAM" id="SignalP"/>
    </source>
</evidence>
<gene>
    <name evidence="2" type="ORF">DVH02_04460</name>
</gene>
<sequence>MQLSRSVRVAALSLAPLALAVPGFQASAAPDTTPSPAGPSFSLSALSSGRLDDVSGVGTDSVEGRMLAEQGFGVMRAASGENAVVDRSSAREGITAAVGKSFVELSWKGYAKDARYVVTRDGAEVARLAAGVTSFRDTNVAPGADYHYQVAPVLPEKGAPGTRLWGMKVSVPASGSLTALREQAVSRATAAGVAKTSTLSWVTFIPQKKVNAPAAGCDYGSKFQFGGDGRSKFDWKSSKYRTALHATVTWKGKKVVGNKDVHSTSVYVKKTGEKVATKTASSKNMVAKKLGSGGSYVDVRMTMHATNPFCKGLGSVKGAIDGAFTINLTTSGNYTIRSGKHRLMPNHHIYIYDGGDVTNVYTRKYANASCLVGSVACPEADLTALYGKF</sequence>
<dbReference type="Proteomes" id="UP000253741">
    <property type="component" value="Unassembled WGS sequence"/>
</dbReference>
<dbReference type="InterPro" id="IPR013783">
    <property type="entry name" value="Ig-like_fold"/>
</dbReference>
<dbReference type="RefSeq" id="WP_114622353.1">
    <property type="nucleotide sequence ID" value="NZ_QQNA01000025.1"/>
</dbReference>
<keyword evidence="3" id="KW-1185">Reference proteome</keyword>
<dbReference type="Gene3D" id="2.60.40.10">
    <property type="entry name" value="Immunoglobulins"/>
    <property type="match status" value="1"/>
</dbReference>
<dbReference type="OrthoDB" id="4058373at2"/>
<accession>A0A370BIW1</accession>
<evidence type="ECO:0000313" key="3">
    <source>
        <dbReference type="Proteomes" id="UP000253741"/>
    </source>
</evidence>
<evidence type="ECO:0008006" key="4">
    <source>
        <dbReference type="Google" id="ProtNLM"/>
    </source>
</evidence>
<evidence type="ECO:0000313" key="2">
    <source>
        <dbReference type="EMBL" id="RDG39325.1"/>
    </source>
</evidence>
<feature type="chain" id="PRO_5038729055" description="Fibronectin type III domain-containing protein" evidence="1">
    <location>
        <begin position="21"/>
        <end position="389"/>
    </location>
</feature>
<comment type="caution">
    <text evidence="2">The sequence shown here is derived from an EMBL/GenBank/DDBJ whole genome shotgun (WGS) entry which is preliminary data.</text>
</comment>
<protein>
    <recommendedName>
        <fullName evidence="4">Fibronectin type III domain-containing protein</fullName>
    </recommendedName>
</protein>
<reference evidence="2 3" key="1">
    <citation type="submission" date="2018-07" db="EMBL/GenBank/DDBJ databases">
        <title>Streptomyces species from bats.</title>
        <authorList>
            <person name="Dunlap C."/>
        </authorList>
    </citation>
    <scope>NUCLEOTIDE SEQUENCE [LARGE SCALE GENOMIC DNA]</scope>
    <source>
        <strain evidence="2 3">AC230</strain>
    </source>
</reference>